<organism evidence="1 2">
    <name type="scientific">Psychracetigena formicireducens</name>
    <dbReference type="NCBI Taxonomy" id="2986056"/>
    <lineage>
        <taxon>Bacteria</taxon>
        <taxon>Bacillati</taxon>
        <taxon>Candidatus Lithacetigenota</taxon>
        <taxon>Candidatus Psychracetigena</taxon>
    </lineage>
</organism>
<reference evidence="1 2" key="1">
    <citation type="journal article" date="2021" name="bioRxiv">
        <title>Unique metabolic strategies in Hadean analogues reveal hints for primordial physiology.</title>
        <authorList>
            <person name="Nobu M.K."/>
            <person name="Nakai R."/>
            <person name="Tamazawa S."/>
            <person name="Mori H."/>
            <person name="Toyoda A."/>
            <person name="Ijiri A."/>
            <person name="Suzuki S."/>
            <person name="Kurokawa K."/>
            <person name="Kamagata Y."/>
            <person name="Tamaki H."/>
        </authorList>
    </citation>
    <scope>NUCLEOTIDE SEQUENCE [LARGE SCALE GENOMIC DNA]</scope>
    <source>
        <strain evidence="1">BS525</strain>
    </source>
</reference>
<evidence type="ECO:0000313" key="2">
    <source>
        <dbReference type="Proteomes" id="UP000811545"/>
    </source>
</evidence>
<dbReference type="Gene3D" id="3.40.630.30">
    <property type="match status" value="1"/>
</dbReference>
<dbReference type="Proteomes" id="UP000811545">
    <property type="component" value="Unassembled WGS sequence"/>
</dbReference>
<gene>
    <name evidence="1" type="ORF">DDT42_01458</name>
</gene>
<sequence>MILKHFLIWRCCFYPHLYRLNLKPLVQYLMKRLYSTKHNHFSFEYSYIAEINGSVVGMLNGFTGKEKRKEEWRTILLMIRFLTLPILKNIVNLIKIKLKYLKKTSQLIGLLIISDKFDNADYYNKRSGSFPRVSGNGYRNHAS</sequence>
<comment type="caution">
    <text evidence="1">The sequence shown here is derived from an EMBL/GenBank/DDBJ whole genome shotgun (WGS) entry which is preliminary data.</text>
</comment>
<accession>A0A9E2BJG6</accession>
<evidence type="ECO:0000313" key="1">
    <source>
        <dbReference type="EMBL" id="MBT9145585.1"/>
    </source>
</evidence>
<dbReference type="AlphaFoldDB" id="A0A9E2BJG6"/>
<protein>
    <submittedName>
        <fullName evidence="1">Uncharacterized protein</fullName>
    </submittedName>
</protein>
<dbReference type="EMBL" id="QLTW01000122">
    <property type="protein sequence ID" value="MBT9145585.1"/>
    <property type="molecule type" value="Genomic_DNA"/>
</dbReference>
<proteinExistence type="predicted"/>
<name>A0A9E2BJG6_PSYF1</name>